<comment type="caution">
    <text evidence="2">The sequence shown here is derived from an EMBL/GenBank/DDBJ whole genome shotgun (WGS) entry which is preliminary data.</text>
</comment>
<gene>
    <name evidence="2" type="ORF">F3Y22_tig00110174pilonHSYRG00091</name>
</gene>
<dbReference type="InterPro" id="IPR044730">
    <property type="entry name" value="RNase_H-like_dom_plant"/>
</dbReference>
<reference evidence="2" key="1">
    <citation type="submission" date="2019-09" db="EMBL/GenBank/DDBJ databases">
        <title>Draft genome information of white flower Hibiscus syriacus.</title>
        <authorList>
            <person name="Kim Y.-M."/>
        </authorList>
    </citation>
    <scope>NUCLEOTIDE SEQUENCE [LARGE SCALE GENOMIC DNA]</scope>
    <source>
        <strain evidence="2">YM2019G1</strain>
    </source>
</reference>
<dbReference type="CDD" id="cd06222">
    <property type="entry name" value="RNase_H_like"/>
    <property type="match status" value="1"/>
</dbReference>
<proteinExistence type="predicted"/>
<keyword evidence="3" id="KW-1185">Reference proteome</keyword>
<dbReference type="Proteomes" id="UP000436088">
    <property type="component" value="Unassembled WGS sequence"/>
</dbReference>
<protein>
    <recommendedName>
        <fullName evidence="1">RNase H type-1 domain-containing protein</fullName>
    </recommendedName>
</protein>
<dbReference type="PANTHER" id="PTHR47723">
    <property type="entry name" value="OS05G0353850 PROTEIN"/>
    <property type="match status" value="1"/>
</dbReference>
<organism evidence="2 3">
    <name type="scientific">Hibiscus syriacus</name>
    <name type="common">Rose of Sharon</name>
    <dbReference type="NCBI Taxonomy" id="106335"/>
    <lineage>
        <taxon>Eukaryota</taxon>
        <taxon>Viridiplantae</taxon>
        <taxon>Streptophyta</taxon>
        <taxon>Embryophyta</taxon>
        <taxon>Tracheophyta</taxon>
        <taxon>Spermatophyta</taxon>
        <taxon>Magnoliopsida</taxon>
        <taxon>eudicotyledons</taxon>
        <taxon>Gunneridae</taxon>
        <taxon>Pentapetalae</taxon>
        <taxon>rosids</taxon>
        <taxon>malvids</taxon>
        <taxon>Malvales</taxon>
        <taxon>Malvaceae</taxon>
        <taxon>Malvoideae</taxon>
        <taxon>Hibiscus</taxon>
    </lineage>
</organism>
<dbReference type="InterPro" id="IPR002156">
    <property type="entry name" value="RNaseH_domain"/>
</dbReference>
<dbReference type="InterPro" id="IPR053151">
    <property type="entry name" value="RNase_H-like"/>
</dbReference>
<dbReference type="AlphaFoldDB" id="A0A6A3BH30"/>
<dbReference type="InterPro" id="IPR036397">
    <property type="entry name" value="RNaseH_sf"/>
</dbReference>
<dbReference type="SUPFAM" id="SSF53098">
    <property type="entry name" value="Ribonuclease H-like"/>
    <property type="match status" value="1"/>
</dbReference>
<evidence type="ECO:0000313" key="3">
    <source>
        <dbReference type="Proteomes" id="UP000436088"/>
    </source>
</evidence>
<name>A0A6A3BH30_HIBSY</name>
<dbReference type="Pfam" id="PF13456">
    <property type="entry name" value="RVT_3"/>
    <property type="match status" value="1"/>
</dbReference>
<dbReference type="GO" id="GO:0003676">
    <property type="term" value="F:nucleic acid binding"/>
    <property type="evidence" value="ECO:0007669"/>
    <property type="project" value="InterPro"/>
</dbReference>
<evidence type="ECO:0000313" key="2">
    <source>
        <dbReference type="EMBL" id="KAE8715347.1"/>
    </source>
</evidence>
<feature type="domain" description="RNase H type-1" evidence="1">
    <location>
        <begin position="121"/>
        <end position="209"/>
    </location>
</feature>
<dbReference type="InterPro" id="IPR012337">
    <property type="entry name" value="RNaseH-like_sf"/>
</dbReference>
<accession>A0A6A3BH30</accession>
<dbReference type="Gene3D" id="3.30.420.10">
    <property type="entry name" value="Ribonuclease H-like superfamily/Ribonuclease H"/>
    <property type="match status" value="1"/>
</dbReference>
<evidence type="ECO:0000259" key="1">
    <source>
        <dbReference type="Pfam" id="PF13456"/>
    </source>
</evidence>
<dbReference type="PANTHER" id="PTHR47723:SF19">
    <property type="entry name" value="POLYNUCLEOTIDYL TRANSFERASE, RIBONUCLEASE H-LIKE SUPERFAMILY PROTEIN"/>
    <property type="match status" value="1"/>
</dbReference>
<sequence length="231" mass="26228">MGNGNSITFWNDNWVPSLGPLRDYARDDIHADLTQKIHNFVDVHGHWDVAALSQVLIPAVIPYGVTYKTYSIIHSSYSWAKCYETNIRNPTARPRQQRAASTWSSPPRGWTCLNTDGFTKNIGTTSALHAELWSIYEGLLIARSFGVSKLLIQFDCSKAVKLIEDSAGIDSHIPLMRAILKQRRSRCWITKVQWISRNGNKIADKMTKLASWNHFSLIRFDSPPDELVDLL</sequence>
<dbReference type="EMBL" id="VEPZ02000861">
    <property type="protein sequence ID" value="KAE8715347.1"/>
    <property type="molecule type" value="Genomic_DNA"/>
</dbReference>
<dbReference type="GO" id="GO:0004523">
    <property type="term" value="F:RNA-DNA hybrid ribonuclease activity"/>
    <property type="evidence" value="ECO:0007669"/>
    <property type="project" value="InterPro"/>
</dbReference>